<dbReference type="Proteomes" id="UP000002523">
    <property type="component" value="Chromosome"/>
</dbReference>
<dbReference type="STRING" id="262768.PAM_126"/>
<dbReference type="Pfam" id="PF02824">
    <property type="entry name" value="TGS"/>
    <property type="match status" value="1"/>
</dbReference>
<evidence type="ECO:0000256" key="5">
    <source>
        <dbReference type="RuleBase" id="RU003847"/>
    </source>
</evidence>
<dbReference type="InterPro" id="IPR012675">
    <property type="entry name" value="Beta-grasp_dom_sf"/>
</dbReference>
<feature type="domain" description="TGS" evidence="7">
    <location>
        <begin position="458"/>
        <end position="519"/>
    </location>
</feature>
<keyword evidence="6" id="KW-0812">Transmembrane</keyword>
<dbReference type="InterPro" id="IPR004811">
    <property type="entry name" value="RelA/Spo_fam"/>
</dbReference>
<dbReference type="CDD" id="cd05399">
    <property type="entry name" value="NT_Rel-Spo_like"/>
    <property type="match status" value="1"/>
</dbReference>
<evidence type="ECO:0000256" key="1">
    <source>
        <dbReference type="ARBA" id="ARBA00025704"/>
    </source>
</evidence>
<evidence type="ECO:0000256" key="6">
    <source>
        <dbReference type="SAM" id="Phobius"/>
    </source>
</evidence>
<dbReference type="Pfam" id="PF13328">
    <property type="entry name" value="HD_4"/>
    <property type="match status" value="1"/>
</dbReference>
<dbReference type="Pfam" id="PF04607">
    <property type="entry name" value="RelA_SpoT"/>
    <property type="match status" value="1"/>
</dbReference>
<comment type="function">
    <text evidence="3">In eubacteria ppGpp (guanosine 3'-diphosphate 5'-diphosphate) is a mediator of the stringent response that coordinates a variety of cellular activities in response to changes in nutritional abundance. This enzyme catalyzes the degradation of ppGpp into GDP. It may also be capable of catalyzing the synthesis of ppGpp.</text>
</comment>
<dbReference type="GO" id="GO:0003723">
    <property type="term" value="F:RNA binding"/>
    <property type="evidence" value="ECO:0007669"/>
    <property type="project" value="UniProtKB-KW"/>
</dbReference>
<dbReference type="Gene3D" id="3.30.460.10">
    <property type="entry name" value="Beta Polymerase, domain 2"/>
    <property type="match status" value="1"/>
</dbReference>
<sequence>MLFMIKIFVVVQALLKKFIFKAQKDYTLNLFFDFFYFLCVFLQILKKEGDKMILDSDLTLEKDTLYQDLMAVISKNIQDATILQKITQAYLFAKEKHHGQTRFTGEPYIIHPCAVTKILAQLNSEPNTLMAGLLHDVLEDTNATMQDLTSLFGEDVAYLVYRATKLTKIAFHKNQGHADNQQKMFLAMAKDIRVVIVKIADRLHNMQTLNSMPSEKQLRIAKETLEIHAPLTHRLGLFEIKSQLEDLSLRYAFPQEYYRVSNLIRLKKQQREESITKIITNIKSLLDSHQLKNYTIKGRVKNIYSIYKKIVKRKVSFEEIFDLLAIRIIVPTVDLCYQCLGIIHGHFSPLPLRFKDYIAVPKPNLYQSLHTTVLTKDGSLFEMQIRTQEMDEIAEKGIAAHWAYKENKTYSQEAKQLELAKKLRWYQELVKITMDAKNHPEETPKEFVDSIKNDILSDNVYVFTPTQEVFELPKGSTPIDFAFRIHSAVGSKMTAAIINGQIVPIDYQLKNGDIISIKTNKNILSVNKDWLRMVKTTHAKRKIKGFLKKDIKENKTEYLAEIQKGKDIIEKELTANKIELSLLDNNFVQKHFERYNIQTLNDFYYEIAKKQLNPKSLINKLLVLTKETLSQNILQKQMAKSHKKLKHQSETGVIIEGLRNPKLKLASCCTPIYNDEILGFVTKGRGIIVHRKECNNLAQCDEKRLITASWQQDPTIAKYPAWISIIASTKDTLVQQIINKINSFNVSILEFNVINKQKLETIIKIRILIANTKELNNLITNLYKISQIYQIQRINN</sequence>
<evidence type="ECO:0000256" key="4">
    <source>
        <dbReference type="PROSITE-ProRule" id="PRU00182"/>
    </source>
</evidence>
<evidence type="ECO:0000259" key="7">
    <source>
        <dbReference type="PROSITE" id="PS51880"/>
    </source>
</evidence>
<dbReference type="SMART" id="SM00471">
    <property type="entry name" value="HDc"/>
    <property type="match status" value="1"/>
</dbReference>
<dbReference type="InterPro" id="IPR043519">
    <property type="entry name" value="NT_sf"/>
</dbReference>
<evidence type="ECO:0000313" key="8">
    <source>
        <dbReference type="EMBL" id="BAD04211.1"/>
    </source>
</evidence>
<dbReference type="AlphaFoldDB" id="Q6YR89"/>
<dbReference type="InterPro" id="IPR012676">
    <property type="entry name" value="TGS-like"/>
</dbReference>
<dbReference type="PROSITE" id="PS50889">
    <property type="entry name" value="S4"/>
    <property type="match status" value="1"/>
</dbReference>
<dbReference type="GO" id="GO:0015969">
    <property type="term" value="P:guanosine tetraphosphate metabolic process"/>
    <property type="evidence" value="ECO:0007669"/>
    <property type="project" value="InterPro"/>
</dbReference>
<dbReference type="Gene3D" id="3.30.70.260">
    <property type="match status" value="1"/>
</dbReference>
<evidence type="ECO:0000313" key="9">
    <source>
        <dbReference type="Proteomes" id="UP000002523"/>
    </source>
</evidence>
<proteinExistence type="inferred from homology"/>
<dbReference type="SUPFAM" id="SSF81271">
    <property type="entry name" value="TGS-like"/>
    <property type="match status" value="1"/>
</dbReference>
<keyword evidence="6" id="KW-1133">Transmembrane helix</keyword>
<dbReference type="SUPFAM" id="SSF109604">
    <property type="entry name" value="HD-domain/PDEase-like"/>
    <property type="match status" value="1"/>
</dbReference>
<organism evidence="8 9">
    <name type="scientific">Onion yellows phytoplasma (strain OY-M)</name>
    <dbReference type="NCBI Taxonomy" id="262768"/>
    <lineage>
        <taxon>Bacteria</taxon>
        <taxon>Bacillati</taxon>
        <taxon>Mycoplasmatota</taxon>
        <taxon>Mollicutes</taxon>
        <taxon>Acholeplasmatales</taxon>
        <taxon>Acholeplasmataceae</taxon>
        <taxon>Candidatus Phytoplasma</taxon>
        <taxon>16SrI (Aster yellows group)</taxon>
    </lineage>
</organism>
<name>Q6YR89_ONYPE</name>
<evidence type="ECO:0000256" key="2">
    <source>
        <dbReference type="ARBA" id="ARBA00041770"/>
    </source>
</evidence>
<reference evidence="8 9" key="1">
    <citation type="journal article" date="2004" name="Nat. Genet.">
        <title>Reductive evolution suggested from the complete genome sequence of a plant-pathogenic phytoplasma.</title>
        <authorList>
            <person name="Oshima K."/>
            <person name="Kakizawa S."/>
            <person name="Nishigawa H."/>
            <person name="Jung H.-Y."/>
            <person name="Wei W."/>
            <person name="Suzuki S."/>
            <person name="Arashida R."/>
            <person name="Nakata D."/>
            <person name="Miyata S."/>
            <person name="Ugaki M."/>
            <person name="Namba S."/>
        </authorList>
    </citation>
    <scope>NUCLEOTIDE SEQUENCE [LARGE SCALE GENOMIC DNA]</scope>
    <source>
        <strain evidence="9">OY-M</strain>
    </source>
</reference>
<comment type="similarity">
    <text evidence="5">Belongs to the relA/spoT family.</text>
</comment>
<dbReference type="Gene3D" id="3.10.20.30">
    <property type="match status" value="1"/>
</dbReference>
<accession>Q6YR89</accession>
<dbReference type="InterPro" id="IPR002912">
    <property type="entry name" value="ACT_dom"/>
</dbReference>
<dbReference type="EMBL" id="AP006628">
    <property type="protein sequence ID" value="BAD04211.1"/>
    <property type="molecule type" value="Genomic_DNA"/>
</dbReference>
<dbReference type="KEGG" id="poy:PAM_126"/>
<dbReference type="SUPFAM" id="SSF81301">
    <property type="entry name" value="Nucleotidyltransferase"/>
    <property type="match status" value="1"/>
</dbReference>
<keyword evidence="9" id="KW-1185">Reference proteome</keyword>
<dbReference type="InterPro" id="IPR003607">
    <property type="entry name" value="HD/PDEase_dom"/>
</dbReference>
<dbReference type="GO" id="GO:0005886">
    <property type="term" value="C:plasma membrane"/>
    <property type="evidence" value="ECO:0007669"/>
    <property type="project" value="TreeGrafter"/>
</dbReference>
<dbReference type="InterPro" id="IPR007685">
    <property type="entry name" value="RelA_SpoT"/>
</dbReference>
<dbReference type="InterPro" id="IPR004095">
    <property type="entry name" value="TGS"/>
</dbReference>
<dbReference type="eggNOG" id="COG0317">
    <property type="taxonomic scope" value="Bacteria"/>
</dbReference>
<keyword evidence="4" id="KW-0694">RNA-binding</keyword>
<dbReference type="FunFam" id="1.10.3210.10:FF:000001">
    <property type="entry name" value="GTP pyrophosphokinase RelA"/>
    <property type="match status" value="1"/>
</dbReference>
<dbReference type="PROSITE" id="PS51880">
    <property type="entry name" value="TGS"/>
    <property type="match status" value="1"/>
</dbReference>
<dbReference type="PANTHER" id="PTHR21262:SF31">
    <property type="entry name" value="GTP PYROPHOSPHOKINASE"/>
    <property type="match status" value="1"/>
</dbReference>
<dbReference type="CDD" id="cd00077">
    <property type="entry name" value="HDc"/>
    <property type="match status" value="1"/>
</dbReference>
<keyword evidence="6" id="KW-0472">Membrane</keyword>
<dbReference type="SMART" id="SM00954">
    <property type="entry name" value="RelA_SpoT"/>
    <property type="match status" value="1"/>
</dbReference>
<dbReference type="CDD" id="cd01668">
    <property type="entry name" value="TGS_RSH"/>
    <property type="match status" value="1"/>
</dbReference>
<dbReference type="NCBIfam" id="TIGR00691">
    <property type="entry name" value="spoT_relA"/>
    <property type="match status" value="1"/>
</dbReference>
<dbReference type="HOGENOM" id="CLU_012300_3_0_14"/>
<dbReference type="InterPro" id="IPR033655">
    <property type="entry name" value="TGS_RelA/SpoT"/>
</dbReference>
<gene>
    <name evidence="8" type="primary">spoT</name>
    <name evidence="8" type="ordered locus">PAM_126</name>
</gene>
<dbReference type="Pfam" id="PF13291">
    <property type="entry name" value="ACT_4"/>
    <property type="match status" value="1"/>
</dbReference>
<evidence type="ECO:0000256" key="3">
    <source>
        <dbReference type="ARBA" id="ARBA00056789"/>
    </source>
</evidence>
<dbReference type="FunFam" id="3.30.460.10:FF:000001">
    <property type="entry name" value="GTP pyrophosphokinase RelA"/>
    <property type="match status" value="1"/>
</dbReference>
<feature type="transmembrane region" description="Helical" evidence="6">
    <location>
        <begin position="26"/>
        <end position="45"/>
    </location>
</feature>
<dbReference type="Gene3D" id="1.10.3210.10">
    <property type="entry name" value="Hypothetical protein af1432"/>
    <property type="match status" value="1"/>
</dbReference>
<comment type="pathway">
    <text evidence="1">Purine metabolism.</text>
</comment>
<protein>
    <recommendedName>
        <fullName evidence="2">Penta-phosphate guanosine-3'-pyrophosphohydrolase</fullName>
    </recommendedName>
</protein>
<dbReference type="PANTHER" id="PTHR21262">
    <property type="entry name" value="GUANOSINE-3',5'-BIS DIPHOSPHATE 3'-PYROPHOSPHOHYDROLASE"/>
    <property type="match status" value="1"/>
</dbReference>
<dbReference type="FunFam" id="3.10.20.30:FF:000002">
    <property type="entry name" value="GTP pyrophosphokinase (RelA/SpoT)"/>
    <property type="match status" value="1"/>
</dbReference>